<evidence type="ECO:0000259" key="18">
    <source>
        <dbReference type="PROSITE" id="PS50126"/>
    </source>
</evidence>
<evidence type="ECO:0000256" key="3">
    <source>
        <dbReference type="ARBA" id="ARBA00022490"/>
    </source>
</evidence>
<keyword evidence="15 16" id="KW-0472">Membrane</keyword>
<feature type="compositionally biased region" description="Acidic residues" evidence="17">
    <location>
        <begin position="821"/>
        <end position="836"/>
    </location>
</feature>
<dbReference type="Proteomes" id="UP000197090">
    <property type="component" value="Unassembled WGS sequence"/>
</dbReference>
<feature type="compositionally biased region" description="Basic and acidic residues" evidence="17">
    <location>
        <begin position="702"/>
        <end position="712"/>
    </location>
</feature>
<evidence type="ECO:0000256" key="4">
    <source>
        <dbReference type="ARBA" id="ARBA00022519"/>
    </source>
</evidence>
<dbReference type="GO" id="GO:0005737">
    <property type="term" value="C:cytoplasm"/>
    <property type="evidence" value="ECO:0007669"/>
    <property type="project" value="UniProtKB-SubCell"/>
</dbReference>
<comment type="catalytic activity">
    <reaction evidence="16">
        <text>Endonucleolytic cleavage of single-stranded RNA in A- and U-rich regions.</text>
        <dbReference type="EC" id="3.1.26.12"/>
    </reaction>
</comment>
<dbReference type="InterPro" id="IPR019307">
    <property type="entry name" value="RNA-bd_AU-1/RNase_E/G"/>
</dbReference>
<feature type="compositionally biased region" description="Basic and acidic residues" evidence="17">
    <location>
        <begin position="627"/>
        <end position="642"/>
    </location>
</feature>
<feature type="compositionally biased region" description="Basic and acidic residues" evidence="17">
    <location>
        <begin position="592"/>
        <end position="613"/>
    </location>
</feature>
<comment type="caution">
    <text evidence="19">The sequence shown here is derived from an EMBL/GenBank/DDBJ whole genome shotgun (WGS) entry which is preliminary data.</text>
</comment>
<keyword evidence="7 16" id="KW-0540">Nuclease</keyword>
<dbReference type="Pfam" id="PF10150">
    <property type="entry name" value="RNase_E_G"/>
    <property type="match status" value="1"/>
</dbReference>
<dbReference type="NCBIfam" id="TIGR00757">
    <property type="entry name" value="RNaseEG"/>
    <property type="match status" value="1"/>
</dbReference>
<name>A0A246IBA2_STEMA</name>
<comment type="similarity">
    <text evidence="1">Belongs to the RNase E/G family. RNase G subfamily.</text>
</comment>
<feature type="binding site" evidence="16">
    <location>
        <position position="344"/>
    </location>
    <ligand>
        <name>Mg(2+)</name>
        <dbReference type="ChEBI" id="CHEBI:18420"/>
        <note>catalytic</note>
    </ligand>
</feature>
<dbReference type="RefSeq" id="WP_088496674.1">
    <property type="nucleotide sequence ID" value="NZ_JAJNEH010000044.1"/>
</dbReference>
<dbReference type="InterPro" id="IPR003029">
    <property type="entry name" value="S1_domain"/>
</dbReference>
<dbReference type="HAMAP" id="MF_00970">
    <property type="entry name" value="RNase_E"/>
    <property type="match status" value="1"/>
</dbReference>
<dbReference type="GO" id="GO:0009898">
    <property type="term" value="C:cytoplasmic side of plasma membrane"/>
    <property type="evidence" value="ECO:0007669"/>
    <property type="project" value="UniProtKB-UniRule"/>
</dbReference>
<evidence type="ECO:0000256" key="7">
    <source>
        <dbReference type="ARBA" id="ARBA00022722"/>
    </source>
</evidence>
<evidence type="ECO:0000256" key="12">
    <source>
        <dbReference type="ARBA" id="ARBA00022833"/>
    </source>
</evidence>
<keyword evidence="4 16" id="KW-0997">Cell inner membrane</keyword>
<dbReference type="InterPro" id="IPR028878">
    <property type="entry name" value="RNase_E"/>
</dbReference>
<feature type="compositionally biased region" description="Low complexity" evidence="17">
    <location>
        <begin position="664"/>
        <end position="701"/>
    </location>
</feature>
<feature type="region of interest" description="Disordered" evidence="17">
    <location>
        <begin position="773"/>
        <end position="869"/>
    </location>
</feature>
<dbReference type="GO" id="GO:0008995">
    <property type="term" value="F:ribonuclease E activity"/>
    <property type="evidence" value="ECO:0007669"/>
    <property type="project" value="UniProtKB-EC"/>
</dbReference>
<dbReference type="EMBL" id="NIVX01000049">
    <property type="protein sequence ID" value="OWQ76071.1"/>
    <property type="molecule type" value="Genomic_DNA"/>
</dbReference>
<dbReference type="SUPFAM" id="SSF50249">
    <property type="entry name" value="Nucleic acid-binding proteins"/>
    <property type="match status" value="1"/>
</dbReference>
<feature type="domain" description="S1 motif" evidence="18">
    <location>
        <begin position="39"/>
        <end position="118"/>
    </location>
</feature>
<evidence type="ECO:0000256" key="10">
    <source>
        <dbReference type="ARBA" id="ARBA00022759"/>
    </source>
</evidence>
<comment type="function">
    <text evidence="16">Endoribonuclease that plays a central role in RNA processing and decay. Required for the maturation of 5S and 16S rRNAs and the majority of tRNAs. Also involved in the degradation of most mRNAs.</text>
</comment>
<feature type="region of interest" description="Required for zinc-mediated homotetramerization and catalytic activity" evidence="16">
    <location>
        <begin position="402"/>
        <end position="405"/>
    </location>
</feature>
<dbReference type="GO" id="GO:0000287">
    <property type="term" value="F:magnesium ion binding"/>
    <property type="evidence" value="ECO:0007669"/>
    <property type="project" value="UniProtKB-UniRule"/>
</dbReference>
<protein>
    <recommendedName>
        <fullName evidence="16">Ribonuclease E</fullName>
        <shortName evidence="16">RNase E</shortName>
        <ecNumber evidence="16">3.1.26.12</ecNumber>
    </recommendedName>
</protein>
<gene>
    <name evidence="16" type="primary">rne</name>
    <name evidence="19" type="ORF">CEE63_06970</name>
</gene>
<evidence type="ECO:0000256" key="6">
    <source>
        <dbReference type="ARBA" id="ARBA00022694"/>
    </source>
</evidence>
<organism evidence="19 20">
    <name type="scientific">Stenotrophomonas maltophilia</name>
    <name type="common">Pseudomonas maltophilia</name>
    <name type="synonym">Xanthomonas maltophilia</name>
    <dbReference type="NCBI Taxonomy" id="40324"/>
    <lineage>
        <taxon>Bacteria</taxon>
        <taxon>Pseudomonadati</taxon>
        <taxon>Pseudomonadota</taxon>
        <taxon>Gammaproteobacteria</taxon>
        <taxon>Lysobacterales</taxon>
        <taxon>Lysobacteraceae</taxon>
        <taxon>Stenotrophomonas</taxon>
        <taxon>Stenotrophomonas maltophilia group</taxon>
    </lineage>
</organism>
<dbReference type="GO" id="GO:0008033">
    <property type="term" value="P:tRNA processing"/>
    <property type="evidence" value="ECO:0007669"/>
    <property type="project" value="UniProtKB-UniRule"/>
</dbReference>
<dbReference type="Pfam" id="PF20833">
    <property type="entry name" value="RNase_E_G_Thio"/>
    <property type="match status" value="1"/>
</dbReference>
<keyword evidence="6 16" id="KW-0819">tRNA processing</keyword>
<keyword evidence="16" id="KW-0820">tRNA-binding</keyword>
<evidence type="ECO:0000256" key="1">
    <source>
        <dbReference type="ARBA" id="ARBA00005663"/>
    </source>
</evidence>
<evidence type="ECO:0000313" key="19">
    <source>
        <dbReference type="EMBL" id="OWQ76071.1"/>
    </source>
</evidence>
<proteinExistence type="inferred from homology"/>
<evidence type="ECO:0000256" key="17">
    <source>
        <dbReference type="SAM" id="MobiDB-lite"/>
    </source>
</evidence>
<accession>A0A246IBA2</accession>
<dbReference type="FunFam" id="2.40.50.140:FF:000040">
    <property type="entry name" value="Ribonuclease E"/>
    <property type="match status" value="1"/>
</dbReference>
<evidence type="ECO:0000256" key="13">
    <source>
        <dbReference type="ARBA" id="ARBA00022842"/>
    </source>
</evidence>
<dbReference type="AlphaFoldDB" id="A0A246IBA2"/>
<evidence type="ECO:0000313" key="20">
    <source>
        <dbReference type="Proteomes" id="UP000197090"/>
    </source>
</evidence>
<evidence type="ECO:0000256" key="8">
    <source>
        <dbReference type="ARBA" id="ARBA00022723"/>
    </source>
</evidence>
<keyword evidence="2 16" id="KW-1003">Cell membrane</keyword>
<comment type="cofactor">
    <cofactor evidence="16">
        <name>Zn(2+)</name>
        <dbReference type="ChEBI" id="CHEBI:29105"/>
    </cofactor>
    <text evidence="16">Binds 2 Zn(2+) ions per homotetramer.</text>
</comment>
<feature type="region of interest" description="Disordered" evidence="17">
    <location>
        <begin position="518"/>
        <end position="540"/>
    </location>
</feature>
<dbReference type="Gene3D" id="3.40.1260.20">
    <property type="entry name" value="Ribonuclease E, catalytic domain"/>
    <property type="match status" value="1"/>
</dbReference>
<feature type="binding site" evidence="16">
    <location>
        <position position="301"/>
    </location>
    <ligand>
        <name>Mg(2+)</name>
        <dbReference type="ChEBI" id="CHEBI:18420"/>
        <note>catalytic</note>
    </ligand>
</feature>
<keyword evidence="11 16" id="KW-0378">Hydrolase</keyword>
<keyword evidence="5 16" id="KW-0698">rRNA processing</keyword>
<feature type="binding site" evidence="16">
    <location>
        <position position="402"/>
    </location>
    <ligand>
        <name>Zn(2+)</name>
        <dbReference type="ChEBI" id="CHEBI:29105"/>
        <note>ligand shared between dimeric partners</note>
    </ligand>
</feature>
<dbReference type="PANTHER" id="PTHR30001">
    <property type="entry name" value="RIBONUCLEASE"/>
    <property type="match status" value="1"/>
</dbReference>
<dbReference type="Gene3D" id="2.40.50.140">
    <property type="entry name" value="Nucleic acid-binding proteins"/>
    <property type="match status" value="1"/>
</dbReference>
<keyword evidence="12 16" id="KW-0862">Zinc</keyword>
<dbReference type="CDD" id="cd04453">
    <property type="entry name" value="S1_RNase_E"/>
    <property type="match status" value="1"/>
</dbReference>
<feature type="region of interest" description="Disordered" evidence="17">
    <location>
        <begin position="575"/>
        <end position="720"/>
    </location>
</feature>
<dbReference type="Pfam" id="PF00575">
    <property type="entry name" value="S1"/>
    <property type="match status" value="1"/>
</dbReference>
<evidence type="ECO:0000256" key="2">
    <source>
        <dbReference type="ARBA" id="ARBA00022475"/>
    </source>
</evidence>
<comment type="similarity">
    <text evidence="16">Belongs to the RNase E/G family. RNase E subfamily.</text>
</comment>
<dbReference type="GO" id="GO:0000049">
    <property type="term" value="F:tRNA binding"/>
    <property type="evidence" value="ECO:0007669"/>
    <property type="project" value="UniProtKB-KW"/>
</dbReference>
<dbReference type="PROSITE" id="PS50126">
    <property type="entry name" value="S1"/>
    <property type="match status" value="1"/>
</dbReference>
<reference evidence="19 20" key="1">
    <citation type="submission" date="2017-06" db="EMBL/GenBank/DDBJ databases">
        <authorList>
            <person name="Kim H.J."/>
            <person name="Triplett B.A."/>
        </authorList>
    </citation>
    <scope>NUCLEOTIDE SEQUENCE [LARGE SCALE GENOMIC DNA]</scope>
    <source>
        <strain evidence="19 20">594</strain>
    </source>
</reference>
<keyword evidence="3 16" id="KW-0963">Cytoplasm</keyword>
<feature type="binding site" evidence="16">
    <location>
        <position position="405"/>
    </location>
    <ligand>
        <name>Zn(2+)</name>
        <dbReference type="ChEBI" id="CHEBI:29105"/>
        <note>ligand shared between dimeric partners</note>
    </ligand>
</feature>
<dbReference type="EC" id="3.1.26.12" evidence="16"/>
<feature type="compositionally biased region" description="Low complexity" evidence="17">
    <location>
        <begin position="844"/>
        <end position="859"/>
    </location>
</feature>
<dbReference type="GO" id="GO:0006402">
    <property type="term" value="P:mRNA catabolic process"/>
    <property type="evidence" value="ECO:0007669"/>
    <property type="project" value="UniProtKB-UniRule"/>
</dbReference>
<dbReference type="SMART" id="SM00316">
    <property type="entry name" value="S1"/>
    <property type="match status" value="1"/>
</dbReference>
<dbReference type="GO" id="GO:0006364">
    <property type="term" value="P:rRNA processing"/>
    <property type="evidence" value="ECO:0007669"/>
    <property type="project" value="UniProtKB-UniRule"/>
</dbReference>
<evidence type="ECO:0000256" key="11">
    <source>
        <dbReference type="ARBA" id="ARBA00022801"/>
    </source>
</evidence>
<dbReference type="InterPro" id="IPR012340">
    <property type="entry name" value="NA-bd_OB-fold"/>
</dbReference>
<comment type="subcellular location">
    <subcellularLocation>
        <location evidence="16">Cytoplasm</location>
    </subcellularLocation>
    <subcellularLocation>
        <location evidence="16">Cell inner membrane</location>
        <topology evidence="16">Peripheral membrane protein</topology>
        <orientation evidence="16">Cytoplasmic side</orientation>
    </subcellularLocation>
</comment>
<evidence type="ECO:0000256" key="5">
    <source>
        <dbReference type="ARBA" id="ARBA00022552"/>
    </source>
</evidence>
<dbReference type="GO" id="GO:0019843">
    <property type="term" value="F:rRNA binding"/>
    <property type="evidence" value="ECO:0007669"/>
    <property type="project" value="UniProtKB-KW"/>
</dbReference>
<feature type="compositionally biased region" description="Basic residues" evidence="17">
    <location>
        <begin position="796"/>
        <end position="809"/>
    </location>
</feature>
<dbReference type="GO" id="GO:0008270">
    <property type="term" value="F:zinc ion binding"/>
    <property type="evidence" value="ECO:0007669"/>
    <property type="project" value="UniProtKB-UniRule"/>
</dbReference>
<keyword evidence="13 16" id="KW-0460">Magnesium</keyword>
<feature type="region of interest" description="Disordered" evidence="17">
    <location>
        <begin position="1048"/>
        <end position="1082"/>
    </location>
</feature>
<comment type="cofactor">
    <cofactor evidence="16">
        <name>Mg(2+)</name>
        <dbReference type="ChEBI" id="CHEBI:18420"/>
    </cofactor>
    <text evidence="16">Binds 1 Mg(2+) ion per subunit.</text>
</comment>
<sequence length="1082" mass="115563">MKRMLINATQAEELRVAIVDGQSLYDIDIEQPSKEQKKSNIYKGRIFRIEPSLEAAFVEYGGGRHGFLPLKEISRDYFQAGVDHNKAGIRELLKEGQEIVVQVDKEERGNKGAALTTFISLAGRYMVLMPNSPSAGGVSRRIEGEDRAALKEALDKLNIPDDMGVIIRTAGVGRDAEELQWDLDYLLNVWRAIAEAALSKPAPFLIYQESRLIVRALRDYLRADIGEILVDTEEMYEHAREFMQQVMPQTLRKLKHYKDDIPLFNRFQIESQIEGAYERNVRLPSGGSIVVDQTEALTAVDVNSSRATKGSDIEDTAFQTNLEAAEEVARQLRLRDLGGLVVIDFIDMASNKHQREVENRLANALKYDRARVQVGRISRFGLLEMSRQRLRPSLGESSQIVCPRCDGHGRMRSVESLSLSIIRVAEEHAMKENTGQVLVQAPVEIANYLLNEKRSALREIEQRHEAPIVIVADEQLHTPHYAVTRLRENELGEESSKPSYQRGTPRKLPVHALTKGQLNIPPPAVTQVKHTSPAPVREEAAPAAAAPAPVVAAPVAPASSGGVIGWLKRVFGGEPAPAPAPAAPAPRQQQDGGRKDRNKDRNKDRKDRRDENRGNGGNGNAQQQKDGGNRKDRGEQRNKDGRNGNNGNAQQQPQQGRQKEPQQKDGQQQPQQQHKPRNEQQGQNQNQNQPKLKQPKQPRQQQDGDKPAEKPQRSVAEAPVEGVTAAAAVAANAVAANVVTAQEATTPVAPVAPVAAAPVDAVPVETAAGEAEVVAVAGEETAADAHGEQAGEGATRRRRGRRGGRRRRRGGAENAAGGDGLGDDQDEGDEGDDAEGVEPNVDSAAPATPVAAAQPTRAQPEFDFDDEAEPVAVEAEKPVRTAAAAVAAPVAVVSSAVVETAAPITAEVPAAVEAAAKAEPVSSPVQTSMLDAIDAATPAQPVAVAAPAVEAKPVAVEAAPVAEVTQAIEAKPAAVEAAPVAEAKPAATEAAPVAEAKPEIVEAAPVVEAKPVVETAPVAEQPVAPVAVEAAPVEAAAPVADAVVTPSIDPVADGHAEAAAQAAEAKADEEDEEGAKRTPPAN</sequence>
<keyword evidence="14 16" id="KW-0694">RNA-binding</keyword>
<evidence type="ECO:0000256" key="14">
    <source>
        <dbReference type="ARBA" id="ARBA00022884"/>
    </source>
</evidence>
<keyword evidence="10 16" id="KW-0255">Endonuclease</keyword>
<comment type="subunit">
    <text evidence="16">Component of the RNA degradosome, which is a multiprotein complex involved in RNA processing and mRNA degradation. Within the RNA degradosome, RNase E assembles into a homotetramer formed by a dimer of dimers.</text>
</comment>
<feature type="compositionally biased region" description="Low complexity" evidence="17">
    <location>
        <begin position="643"/>
        <end position="656"/>
    </location>
</feature>
<dbReference type="InterPro" id="IPR048583">
    <property type="entry name" value="RNase_E_G_thioredoxin-like"/>
</dbReference>
<evidence type="ECO:0000256" key="15">
    <source>
        <dbReference type="ARBA" id="ARBA00023136"/>
    </source>
</evidence>
<evidence type="ECO:0000256" key="16">
    <source>
        <dbReference type="HAMAP-Rule" id="MF_00970"/>
    </source>
</evidence>
<evidence type="ECO:0000256" key="9">
    <source>
        <dbReference type="ARBA" id="ARBA00022730"/>
    </source>
</evidence>
<dbReference type="PANTHER" id="PTHR30001:SF1">
    <property type="entry name" value="RIBONUCLEASE E_G-LIKE PROTEIN, CHLOROPLASTIC"/>
    <property type="match status" value="1"/>
</dbReference>
<dbReference type="InterPro" id="IPR004659">
    <property type="entry name" value="RNase_E/G"/>
</dbReference>
<keyword evidence="9 16" id="KW-0699">rRNA-binding</keyword>
<keyword evidence="8 16" id="KW-0479">Metal-binding</keyword>